<evidence type="ECO:0000256" key="1">
    <source>
        <dbReference type="SAM" id="MobiDB-lite"/>
    </source>
</evidence>
<dbReference type="OrthoDB" id="107289at2157"/>
<accession>A0A0X3BKF5</accession>
<dbReference type="AlphaFoldDB" id="A0A0X3BKF5"/>
<feature type="compositionally biased region" description="Basic and acidic residues" evidence="1">
    <location>
        <begin position="1"/>
        <end position="11"/>
    </location>
</feature>
<dbReference type="EMBL" id="LT158599">
    <property type="protein sequence ID" value="CVK32626.1"/>
    <property type="molecule type" value="Genomic_DNA"/>
</dbReference>
<evidence type="ECO:0000313" key="2">
    <source>
        <dbReference type="EMBL" id="CVK32626.1"/>
    </source>
</evidence>
<name>A0A0X3BKF5_9EURY</name>
<dbReference type="Proteomes" id="UP000069850">
    <property type="component" value="Chromosome 1"/>
</dbReference>
<evidence type="ECO:0000313" key="3">
    <source>
        <dbReference type="Proteomes" id="UP000069850"/>
    </source>
</evidence>
<dbReference type="KEGG" id="mema:MMAB1_1413"/>
<proteinExistence type="predicted"/>
<dbReference type="GeneID" id="13355623"/>
<dbReference type="OMA" id="GRDRCIN"/>
<reference evidence="2 3" key="1">
    <citation type="submission" date="2016-01" db="EMBL/GenBank/DDBJ databases">
        <authorList>
            <person name="Manzoor S."/>
        </authorList>
    </citation>
    <scope>NUCLEOTIDE SEQUENCE [LARGE SCALE GENOMIC DNA]</scope>
    <source>
        <strain evidence="2">Methanoculleus sp MAB1</strain>
    </source>
</reference>
<feature type="region of interest" description="Disordered" evidence="1">
    <location>
        <begin position="1"/>
        <end position="23"/>
    </location>
</feature>
<organism evidence="2 3">
    <name type="scientific">Methanoculleus bourgensis</name>
    <dbReference type="NCBI Taxonomy" id="83986"/>
    <lineage>
        <taxon>Archaea</taxon>
        <taxon>Methanobacteriati</taxon>
        <taxon>Methanobacteriota</taxon>
        <taxon>Stenosarchaea group</taxon>
        <taxon>Methanomicrobia</taxon>
        <taxon>Methanomicrobiales</taxon>
        <taxon>Methanomicrobiaceae</taxon>
        <taxon>Methanoculleus</taxon>
    </lineage>
</organism>
<protein>
    <submittedName>
        <fullName evidence="2">Uncharacterized protein</fullName>
    </submittedName>
</protein>
<dbReference type="GeneID" id="27137288"/>
<sequence>MERTTPGRDRCINTAGSPSPDRMARMDRMDLLKEIKAFVREYGDILARYHKYTMDELDRIEEECRGLHDEACSRGACGTAGELVELEYLIGQAKAMKARRMGEKRALE</sequence>
<dbReference type="RefSeq" id="WP_014867007.1">
    <property type="nucleotide sequence ID" value="NZ_JAHAVR010000005.1"/>
</dbReference>
<gene>
    <name evidence="2" type="ORF">MMAB1_1413</name>
</gene>